<proteinExistence type="predicted"/>
<comment type="caution">
    <text evidence="2">The sequence shown here is derived from an EMBL/GenBank/DDBJ whole genome shotgun (WGS) entry which is preliminary data.</text>
</comment>
<sequence length="74" mass="8406">MNDNDAPETTRPEYPGLISIARLAEWLGVSDHAVKKWVQAGPTSKKIPPYFRINGQVRFDPADVQDWLDKKAVR</sequence>
<name>A0ABR8N9N5_9ACTN</name>
<feature type="domain" description="Helix-turn-helix" evidence="1">
    <location>
        <begin position="19"/>
        <end position="71"/>
    </location>
</feature>
<organism evidence="2 3">
    <name type="scientific">Nocardioides cavernae</name>
    <dbReference type="NCBI Taxonomy" id="1921566"/>
    <lineage>
        <taxon>Bacteria</taxon>
        <taxon>Bacillati</taxon>
        <taxon>Actinomycetota</taxon>
        <taxon>Actinomycetes</taxon>
        <taxon>Propionibacteriales</taxon>
        <taxon>Nocardioidaceae</taxon>
        <taxon>Nocardioides</taxon>
    </lineage>
</organism>
<dbReference type="InterPro" id="IPR041657">
    <property type="entry name" value="HTH_17"/>
</dbReference>
<evidence type="ECO:0000313" key="2">
    <source>
        <dbReference type="EMBL" id="MBD3924316.1"/>
    </source>
</evidence>
<dbReference type="EMBL" id="JACXYZ010000001">
    <property type="protein sequence ID" value="MBD3924316.1"/>
    <property type="molecule type" value="Genomic_DNA"/>
</dbReference>
<dbReference type="SUPFAM" id="SSF46955">
    <property type="entry name" value="Putative DNA-binding domain"/>
    <property type="match status" value="1"/>
</dbReference>
<dbReference type="InterPro" id="IPR009061">
    <property type="entry name" value="DNA-bd_dom_put_sf"/>
</dbReference>
<dbReference type="Proteomes" id="UP000618818">
    <property type="component" value="Unassembled WGS sequence"/>
</dbReference>
<keyword evidence="3" id="KW-1185">Reference proteome</keyword>
<evidence type="ECO:0000313" key="3">
    <source>
        <dbReference type="Proteomes" id="UP000618818"/>
    </source>
</evidence>
<dbReference type="RefSeq" id="WP_191194098.1">
    <property type="nucleotide sequence ID" value="NZ_JACXYZ010000001.1"/>
</dbReference>
<accession>A0ABR8N9N5</accession>
<gene>
    <name evidence="2" type="ORF">IEZ26_06755</name>
</gene>
<reference evidence="2 3" key="1">
    <citation type="submission" date="2020-09" db="EMBL/GenBank/DDBJ databases">
        <title>novel species in genus Nocardioides.</title>
        <authorList>
            <person name="Zhang G."/>
        </authorList>
    </citation>
    <scope>NUCLEOTIDE SEQUENCE [LARGE SCALE GENOMIC DNA]</scope>
    <source>
        <strain evidence="2 3">KCTC 39551</strain>
    </source>
</reference>
<protein>
    <submittedName>
        <fullName evidence="2">Helix-turn-helix domain-containing protein</fullName>
    </submittedName>
</protein>
<evidence type="ECO:0000259" key="1">
    <source>
        <dbReference type="Pfam" id="PF12728"/>
    </source>
</evidence>
<dbReference type="Gene3D" id="1.10.10.10">
    <property type="entry name" value="Winged helix-like DNA-binding domain superfamily/Winged helix DNA-binding domain"/>
    <property type="match status" value="1"/>
</dbReference>
<dbReference type="Pfam" id="PF12728">
    <property type="entry name" value="HTH_17"/>
    <property type="match status" value="1"/>
</dbReference>
<dbReference type="InterPro" id="IPR036388">
    <property type="entry name" value="WH-like_DNA-bd_sf"/>
</dbReference>